<gene>
    <name evidence="1" type="ORF">C8D76_10867</name>
</gene>
<organism evidence="1 2">
    <name type="scientific">Alitibacter langaaensis DSM 22999</name>
    <dbReference type="NCBI Taxonomy" id="1122935"/>
    <lineage>
        <taxon>Bacteria</taxon>
        <taxon>Pseudomonadati</taxon>
        <taxon>Pseudomonadota</taxon>
        <taxon>Gammaproteobacteria</taxon>
        <taxon>Pasteurellales</taxon>
        <taxon>Pasteurellaceae</taxon>
        <taxon>Alitibacter</taxon>
    </lineage>
</organism>
<dbReference type="RefSeq" id="WP_116632005.1">
    <property type="nucleotide sequence ID" value="NZ_QENU01000008.1"/>
</dbReference>
<evidence type="ECO:0000313" key="1">
    <source>
        <dbReference type="EMBL" id="PVX33482.1"/>
    </source>
</evidence>
<reference evidence="1 2" key="1">
    <citation type="submission" date="2018-05" db="EMBL/GenBank/DDBJ databases">
        <title>Genomic Encyclopedia of Type Strains, Phase IV (KMG-IV): sequencing the most valuable type-strain genomes for metagenomic binning, comparative biology and taxonomic classification.</title>
        <authorList>
            <person name="Goeker M."/>
        </authorList>
    </citation>
    <scope>NUCLEOTIDE SEQUENCE [LARGE SCALE GENOMIC DNA]</scope>
    <source>
        <strain evidence="1 2">DSM 22999</strain>
    </source>
</reference>
<dbReference type="AlphaFoldDB" id="A0A2U0SQ68"/>
<name>A0A2U0SQ68_9PAST</name>
<proteinExistence type="predicted"/>
<accession>A0A2U0SQ68</accession>
<dbReference type="EMBL" id="QENU01000008">
    <property type="protein sequence ID" value="PVX33482.1"/>
    <property type="molecule type" value="Genomic_DNA"/>
</dbReference>
<comment type="caution">
    <text evidence="1">The sequence shown here is derived from an EMBL/GenBank/DDBJ whole genome shotgun (WGS) entry which is preliminary data.</text>
</comment>
<sequence>MDNLIQYFTDKTKAALKISLKDDNVNVENLSSEKAAEIINNFMVTDDSSRPLYIDTADIKYVLQDRDLECIFVEIDSWKNLNDFYQKIDKIMKYIKPNNEILCAIESGEDIELDQYNYIAKAMHSFKPKNGSAIVGLNIIESLLGKLNMFICWGI</sequence>
<keyword evidence="2" id="KW-1185">Reference proteome</keyword>
<protein>
    <submittedName>
        <fullName evidence="1">Uncharacterized protein</fullName>
    </submittedName>
</protein>
<evidence type="ECO:0000313" key="2">
    <source>
        <dbReference type="Proteomes" id="UP000245909"/>
    </source>
</evidence>
<dbReference type="Proteomes" id="UP000245909">
    <property type="component" value="Unassembled WGS sequence"/>
</dbReference>